<feature type="domain" description="Pyruvate kinase C-terminal" evidence="15">
    <location>
        <begin position="303"/>
        <end position="367"/>
    </location>
</feature>
<dbReference type="Gene3D" id="3.40.1380.20">
    <property type="entry name" value="Pyruvate kinase, C-terminal domain"/>
    <property type="match status" value="1"/>
</dbReference>
<evidence type="ECO:0000256" key="6">
    <source>
        <dbReference type="ARBA" id="ARBA00022723"/>
    </source>
</evidence>
<keyword evidence="9" id="KW-0067">ATP-binding</keyword>
<evidence type="ECO:0000256" key="12">
    <source>
        <dbReference type="ARBA" id="ARBA00023317"/>
    </source>
</evidence>
<dbReference type="InterPro" id="IPR015795">
    <property type="entry name" value="Pyrv_Knase_C"/>
</dbReference>
<dbReference type="InterPro" id="IPR036918">
    <property type="entry name" value="Pyrv_Knase_C_sf"/>
</dbReference>
<dbReference type="InterPro" id="IPR040442">
    <property type="entry name" value="Pyrv_kinase-like_dom_sf"/>
</dbReference>
<dbReference type="InterPro" id="IPR001697">
    <property type="entry name" value="Pyr_Knase"/>
</dbReference>
<keyword evidence="8 13" id="KW-0418">Kinase</keyword>
<evidence type="ECO:0000256" key="11">
    <source>
        <dbReference type="ARBA" id="ARBA00023152"/>
    </source>
</evidence>
<dbReference type="SUPFAM" id="SSF51621">
    <property type="entry name" value="Phosphoenolpyruvate/pyruvate domain"/>
    <property type="match status" value="1"/>
</dbReference>
<name>G7YDF2_CLOSI</name>
<evidence type="ECO:0000256" key="9">
    <source>
        <dbReference type="ARBA" id="ARBA00022840"/>
    </source>
</evidence>
<dbReference type="InterPro" id="IPR015793">
    <property type="entry name" value="Pyrv_Knase_brl"/>
</dbReference>
<dbReference type="EC" id="2.7.1.40" evidence="4 13"/>
<reference key="2">
    <citation type="submission" date="2011-10" db="EMBL/GenBank/DDBJ databases">
        <title>The genome and transcriptome sequence of Clonorchis sinensis provide insights into the carcinogenic liver fluke.</title>
        <authorList>
            <person name="Wang X."/>
            <person name="Huang Y."/>
            <person name="Chen W."/>
            <person name="Liu H."/>
            <person name="Guo L."/>
            <person name="Chen Y."/>
            <person name="Luo F."/>
            <person name="Zhou W."/>
            <person name="Sun J."/>
            <person name="Mao Q."/>
            <person name="Liang P."/>
            <person name="Zhou C."/>
            <person name="Tian Y."/>
            <person name="Men J."/>
            <person name="Lv X."/>
            <person name="Huang L."/>
            <person name="Zhou J."/>
            <person name="Hu Y."/>
            <person name="Li R."/>
            <person name="Zhang F."/>
            <person name="Lei H."/>
            <person name="Li X."/>
            <person name="Hu X."/>
            <person name="Liang C."/>
            <person name="Xu J."/>
            <person name="Wu Z."/>
            <person name="Yu X."/>
        </authorList>
    </citation>
    <scope>NUCLEOTIDE SEQUENCE</scope>
    <source>
        <strain>Henan</strain>
    </source>
</reference>
<evidence type="ECO:0000313" key="16">
    <source>
        <dbReference type="EMBL" id="GAA50986.1"/>
    </source>
</evidence>
<dbReference type="Gene3D" id="3.20.20.60">
    <property type="entry name" value="Phosphoenolpyruvate-binding domains"/>
    <property type="match status" value="1"/>
</dbReference>
<comment type="cofactor">
    <cofactor evidence="1">
        <name>K(+)</name>
        <dbReference type="ChEBI" id="CHEBI:29103"/>
    </cofactor>
</comment>
<dbReference type="InterPro" id="IPR015813">
    <property type="entry name" value="Pyrv/PenolPyrv_kinase-like_dom"/>
</dbReference>
<keyword evidence="12 16" id="KW-0670">Pyruvate</keyword>
<dbReference type="UniPathway" id="UPA00109">
    <property type="reaction ID" value="UER00188"/>
</dbReference>
<dbReference type="EMBL" id="DF143100">
    <property type="protein sequence ID" value="GAA50986.1"/>
    <property type="molecule type" value="Genomic_DNA"/>
</dbReference>
<dbReference type="Proteomes" id="UP000008909">
    <property type="component" value="Unassembled WGS sequence"/>
</dbReference>
<keyword evidence="7" id="KW-0547">Nucleotide-binding</keyword>
<dbReference type="InterPro" id="IPR015806">
    <property type="entry name" value="Pyrv_Knase_insert_dom_sf"/>
</dbReference>
<dbReference type="PANTHER" id="PTHR11817">
    <property type="entry name" value="PYRUVATE KINASE"/>
    <property type="match status" value="1"/>
</dbReference>
<evidence type="ECO:0000259" key="14">
    <source>
        <dbReference type="Pfam" id="PF00224"/>
    </source>
</evidence>
<protein>
    <recommendedName>
        <fullName evidence="4 13">Pyruvate kinase</fullName>
        <ecNumber evidence="4 13">2.7.1.40</ecNumber>
    </recommendedName>
</protein>
<dbReference type="GO" id="GO:0000287">
    <property type="term" value="F:magnesium ion binding"/>
    <property type="evidence" value="ECO:0007669"/>
    <property type="project" value="InterPro"/>
</dbReference>
<evidence type="ECO:0000256" key="10">
    <source>
        <dbReference type="ARBA" id="ARBA00022842"/>
    </source>
</evidence>
<evidence type="ECO:0000256" key="4">
    <source>
        <dbReference type="ARBA" id="ARBA00012142"/>
    </source>
</evidence>
<gene>
    <name evidence="16" type="ORF">CLF_105340</name>
</gene>
<dbReference type="PRINTS" id="PR01050">
    <property type="entry name" value="PYRUVTKNASE"/>
</dbReference>
<keyword evidence="17" id="KW-1185">Reference proteome</keyword>
<comment type="similarity">
    <text evidence="3 13">Belongs to the pyruvate kinase family.</text>
</comment>
<organism evidence="16 17">
    <name type="scientific">Clonorchis sinensis</name>
    <name type="common">Chinese liver fluke</name>
    <dbReference type="NCBI Taxonomy" id="79923"/>
    <lineage>
        <taxon>Eukaryota</taxon>
        <taxon>Metazoa</taxon>
        <taxon>Spiralia</taxon>
        <taxon>Lophotrochozoa</taxon>
        <taxon>Platyhelminthes</taxon>
        <taxon>Trematoda</taxon>
        <taxon>Digenea</taxon>
        <taxon>Opisthorchiida</taxon>
        <taxon>Opisthorchiata</taxon>
        <taxon>Opisthorchiidae</taxon>
        <taxon>Clonorchis</taxon>
    </lineage>
</organism>
<evidence type="ECO:0000256" key="3">
    <source>
        <dbReference type="ARBA" id="ARBA00008663"/>
    </source>
</evidence>
<evidence type="ECO:0000256" key="5">
    <source>
        <dbReference type="ARBA" id="ARBA00022679"/>
    </source>
</evidence>
<dbReference type="GO" id="GO:0016301">
    <property type="term" value="F:kinase activity"/>
    <property type="evidence" value="ECO:0007669"/>
    <property type="project" value="UniProtKB-KW"/>
</dbReference>
<dbReference type="GO" id="GO:0005524">
    <property type="term" value="F:ATP binding"/>
    <property type="evidence" value="ECO:0007669"/>
    <property type="project" value="UniProtKB-KW"/>
</dbReference>
<evidence type="ECO:0000256" key="13">
    <source>
        <dbReference type="RuleBase" id="RU000504"/>
    </source>
</evidence>
<keyword evidence="6" id="KW-0479">Metal-binding</keyword>
<evidence type="ECO:0000256" key="7">
    <source>
        <dbReference type="ARBA" id="ARBA00022741"/>
    </source>
</evidence>
<evidence type="ECO:0000256" key="8">
    <source>
        <dbReference type="ARBA" id="ARBA00022777"/>
    </source>
</evidence>
<evidence type="ECO:0000256" key="1">
    <source>
        <dbReference type="ARBA" id="ARBA00001958"/>
    </source>
</evidence>
<keyword evidence="11 13" id="KW-0324">Glycolysis</keyword>
<comment type="pathway">
    <text evidence="2 13">Carbohydrate degradation; glycolysis; pyruvate from D-glyceraldehyde 3-phosphate: step 5/5.</text>
</comment>
<feature type="domain" description="Pyruvate kinase barrel" evidence="14">
    <location>
        <begin position="114"/>
        <end position="300"/>
    </location>
</feature>
<evidence type="ECO:0000313" key="17">
    <source>
        <dbReference type="Proteomes" id="UP000008909"/>
    </source>
</evidence>
<dbReference type="Pfam" id="PF02887">
    <property type="entry name" value="PK_C"/>
    <property type="match status" value="1"/>
</dbReference>
<proteinExistence type="inferred from homology"/>
<evidence type="ECO:0000256" key="2">
    <source>
        <dbReference type="ARBA" id="ARBA00004997"/>
    </source>
</evidence>
<dbReference type="Pfam" id="PF00224">
    <property type="entry name" value="PK"/>
    <property type="match status" value="1"/>
</dbReference>
<dbReference type="AlphaFoldDB" id="G7YDF2"/>
<sequence length="662" mass="74656">MSQWSVNCHLINEMSFVGDDQIQEGRLLARAVSGGLWSVEVTYQQEMSEVVAGGELPKGSYEEVVIFRRTRGATVDHTEKERIGPAQRDLKPQCIAKCCRSGFFALWEPENVLSRDVKSISISCLVEQGGQLGGGKRVDLPSERLYQKTFKTTYQRELAFACESKVGYVLAEYSFTPHQIPEARSILGVKIKLFAKVQSKESIRNLLDIISVSDGIIVGRNGMGLVYPAEKFFQLQKQIIAICILMQKPVFVISKLLKSMRFKQRATRAEISDVANSVIDEADGLILTVETSRGLFPKEAAGVLHKTCQASITSRSLAIFLATATGQSASTIAAFRPSCSVVAVVRDVQVARWCHSFRGINPFLHLIPSNDSPMILVGRATTRNLQKNKSDRLSKAVTNAHGENSFDVPGHRLPNRLPAIQQSVCFNQPSTVVRIDTWLRPDVTDAELSRTEWAYFIGANRRGSAKHLESATTTTYLTGQLPSLLVFVITNEGHLVYPASIMSSLGHSDYCVLTFEFICYLHPHNGCRYCVTVVTELASYSEMRKSRWYIVRRRLSGRLLCVWWKWTRRRCEDSSKSIRRSKDDAGHPPPYYEHRLRDILIECIQRAMFCFCLPPSNLMLLDVLSKKEYSNRAFLFVPVQWWPRLHRMKLTAYGAVPFPKTP</sequence>
<keyword evidence="5 13" id="KW-0808">Transferase</keyword>
<dbReference type="Gene3D" id="2.40.33.10">
    <property type="entry name" value="PK beta-barrel domain-like"/>
    <property type="match status" value="1"/>
</dbReference>
<dbReference type="GO" id="GO:0004743">
    <property type="term" value="F:pyruvate kinase activity"/>
    <property type="evidence" value="ECO:0007669"/>
    <property type="project" value="UniProtKB-EC"/>
</dbReference>
<dbReference type="GO" id="GO:0030955">
    <property type="term" value="F:potassium ion binding"/>
    <property type="evidence" value="ECO:0007669"/>
    <property type="project" value="InterPro"/>
</dbReference>
<keyword evidence="10 13" id="KW-0460">Magnesium</keyword>
<dbReference type="SUPFAM" id="SSF52935">
    <property type="entry name" value="PK C-terminal domain-like"/>
    <property type="match status" value="1"/>
</dbReference>
<comment type="catalytic activity">
    <reaction evidence="13">
        <text>pyruvate + ATP = phosphoenolpyruvate + ADP + H(+)</text>
        <dbReference type="Rhea" id="RHEA:18157"/>
        <dbReference type="ChEBI" id="CHEBI:15361"/>
        <dbReference type="ChEBI" id="CHEBI:15378"/>
        <dbReference type="ChEBI" id="CHEBI:30616"/>
        <dbReference type="ChEBI" id="CHEBI:58702"/>
        <dbReference type="ChEBI" id="CHEBI:456216"/>
        <dbReference type="EC" id="2.7.1.40"/>
    </reaction>
</comment>
<accession>G7YDF2</accession>
<evidence type="ECO:0000259" key="15">
    <source>
        <dbReference type="Pfam" id="PF02887"/>
    </source>
</evidence>
<reference evidence="16" key="1">
    <citation type="journal article" date="2011" name="Genome Biol.">
        <title>The draft genome of the carcinogenic human liver fluke Clonorchis sinensis.</title>
        <authorList>
            <person name="Wang X."/>
            <person name="Chen W."/>
            <person name="Huang Y."/>
            <person name="Sun J."/>
            <person name="Men J."/>
            <person name="Liu H."/>
            <person name="Luo F."/>
            <person name="Guo L."/>
            <person name="Lv X."/>
            <person name="Deng C."/>
            <person name="Zhou C."/>
            <person name="Fan Y."/>
            <person name="Li X."/>
            <person name="Huang L."/>
            <person name="Hu Y."/>
            <person name="Liang C."/>
            <person name="Hu X."/>
            <person name="Xu J."/>
            <person name="Yu X."/>
        </authorList>
    </citation>
    <scope>NUCLEOTIDE SEQUENCE [LARGE SCALE GENOMIC DNA]</scope>
    <source>
        <strain evidence="16">Henan</strain>
    </source>
</reference>